<dbReference type="Proteomes" id="UP000030643">
    <property type="component" value="Unassembled WGS sequence"/>
</dbReference>
<dbReference type="EMBL" id="DF820489">
    <property type="protein sequence ID" value="GAK30990.1"/>
    <property type="molecule type" value="Genomic_DNA"/>
</dbReference>
<proteinExistence type="predicted"/>
<sequence length="217" mass="24503">MVKQGNFAGSSKLKKISQFHQKAGKQVNGQLTLDKLADFMQVRYYLTQGNRQPAVVQTTMQRWLAVWLDQGTGNLWDGNQNNLQALSAIANQVPWQFFLLVDRNHSAFEKFLKKELPLVPLTTRIKLVTANQANWVDALAKQLSLNWFLSSFASDAKRLAQITTDQVEQLARSFKKAGTINWDNVAVVYQTVPQVSSLDEVPENALWLAQLTNISLN</sequence>
<organism evidence="1 2">
    <name type="scientific">Weissella oryzae (strain DSM 25784 / JCM 18191 / LMG 30913 / SG25)</name>
    <dbReference type="NCBI Taxonomy" id="1329250"/>
    <lineage>
        <taxon>Bacteria</taxon>
        <taxon>Bacillati</taxon>
        <taxon>Bacillota</taxon>
        <taxon>Bacilli</taxon>
        <taxon>Lactobacillales</taxon>
        <taxon>Lactobacillaceae</taxon>
        <taxon>Weissella</taxon>
    </lineage>
</organism>
<evidence type="ECO:0000313" key="2">
    <source>
        <dbReference type="Proteomes" id="UP000030643"/>
    </source>
</evidence>
<dbReference type="OrthoDB" id="2149263at2"/>
<dbReference type="STRING" id="1329250.WOSG25_061200"/>
<accession>A0A069CT55</accession>
<dbReference type="RefSeq" id="WP_045476706.1">
    <property type="nucleotide sequence ID" value="NZ_DF820489.1"/>
</dbReference>
<protein>
    <submittedName>
        <fullName evidence="1">Uncharacterized protein</fullName>
    </submittedName>
</protein>
<evidence type="ECO:0000313" key="1">
    <source>
        <dbReference type="EMBL" id="GAK30990.1"/>
    </source>
</evidence>
<name>A0A069CT55_WEIOS</name>
<reference evidence="2" key="1">
    <citation type="journal article" date="2014" name="Genome Announc.">
        <title>Draft genome sequence of Weissella oryzae SG25T, isolated from fermented rice grains.</title>
        <authorList>
            <person name="Tanizawa Y."/>
            <person name="Fujisawa T."/>
            <person name="Mochizuki T."/>
            <person name="Kaminuma E."/>
            <person name="Suzuki Y."/>
            <person name="Nakamura Y."/>
            <person name="Tohno M."/>
        </authorList>
    </citation>
    <scope>NUCLEOTIDE SEQUENCE [LARGE SCALE GENOMIC DNA]</scope>
    <source>
        <strain evidence="2">DSM 25784 / JCM 18191 / LMG 30913 / SG25</strain>
    </source>
</reference>
<dbReference type="AlphaFoldDB" id="A0A069CT55"/>
<keyword evidence="2" id="KW-1185">Reference proteome</keyword>
<gene>
    <name evidence="1" type="ORF">WOSG25_061200</name>
</gene>